<evidence type="ECO:0000256" key="4">
    <source>
        <dbReference type="ARBA" id="ARBA00022553"/>
    </source>
</evidence>
<evidence type="ECO:0000256" key="7">
    <source>
        <dbReference type="ARBA" id="ARBA00022777"/>
    </source>
</evidence>
<dbReference type="InterPro" id="IPR003661">
    <property type="entry name" value="HisK_dim/P_dom"/>
</dbReference>
<evidence type="ECO:0000256" key="8">
    <source>
        <dbReference type="ARBA" id="ARBA00022989"/>
    </source>
</evidence>
<dbReference type="CDD" id="cd00075">
    <property type="entry name" value="HATPase"/>
    <property type="match status" value="1"/>
</dbReference>
<feature type="transmembrane region" description="Helical" evidence="11">
    <location>
        <begin position="20"/>
        <end position="41"/>
    </location>
</feature>
<evidence type="ECO:0000256" key="1">
    <source>
        <dbReference type="ARBA" id="ARBA00000085"/>
    </source>
</evidence>
<reference evidence="14 15" key="1">
    <citation type="submission" date="2023-06" db="EMBL/GenBank/DDBJ databases">
        <authorList>
            <person name="Yushchuk O."/>
            <person name="Binda E."/>
            <person name="Ruckert-Reed C."/>
            <person name="Fedorenko V."/>
            <person name="Kalinowski J."/>
            <person name="Marinelli F."/>
        </authorList>
    </citation>
    <scope>NUCLEOTIDE SEQUENCE [LARGE SCALE GENOMIC DNA]</scope>
    <source>
        <strain evidence="14 15">NRRL 3884</strain>
    </source>
</reference>
<evidence type="ECO:0000256" key="9">
    <source>
        <dbReference type="ARBA" id="ARBA00023012"/>
    </source>
</evidence>
<dbReference type="RefSeq" id="WP_284916479.1">
    <property type="nucleotide sequence ID" value="NZ_CP126980.1"/>
</dbReference>
<dbReference type="Gene3D" id="6.10.340.10">
    <property type="match status" value="1"/>
</dbReference>
<evidence type="ECO:0000256" key="10">
    <source>
        <dbReference type="ARBA" id="ARBA00023136"/>
    </source>
</evidence>
<name>A0ABY8WFP4_9ACTN</name>
<evidence type="ECO:0000313" key="15">
    <source>
        <dbReference type="Proteomes" id="UP001240150"/>
    </source>
</evidence>
<proteinExistence type="predicted"/>
<dbReference type="PANTHER" id="PTHR45436">
    <property type="entry name" value="SENSOR HISTIDINE KINASE YKOH"/>
    <property type="match status" value="1"/>
</dbReference>
<protein>
    <recommendedName>
        <fullName evidence="3">histidine kinase</fullName>
        <ecNumber evidence="3">2.7.13.3</ecNumber>
    </recommendedName>
</protein>
<dbReference type="EMBL" id="CP126980">
    <property type="protein sequence ID" value="WIM95189.1"/>
    <property type="molecule type" value="Genomic_DNA"/>
</dbReference>
<dbReference type="Pfam" id="PF02518">
    <property type="entry name" value="HATPase_c"/>
    <property type="match status" value="1"/>
</dbReference>
<feature type="domain" description="HAMP" evidence="13">
    <location>
        <begin position="220"/>
        <end position="273"/>
    </location>
</feature>
<evidence type="ECO:0000256" key="11">
    <source>
        <dbReference type="SAM" id="Phobius"/>
    </source>
</evidence>
<evidence type="ECO:0000256" key="6">
    <source>
        <dbReference type="ARBA" id="ARBA00022692"/>
    </source>
</evidence>
<feature type="domain" description="Histidine kinase" evidence="12">
    <location>
        <begin position="281"/>
        <end position="497"/>
    </location>
</feature>
<dbReference type="Pfam" id="PF00512">
    <property type="entry name" value="HisKA"/>
    <property type="match status" value="1"/>
</dbReference>
<keyword evidence="8 11" id="KW-1133">Transmembrane helix</keyword>
<organism evidence="14 15">
    <name type="scientific">Actinoplanes oblitus</name>
    <dbReference type="NCBI Taxonomy" id="3040509"/>
    <lineage>
        <taxon>Bacteria</taxon>
        <taxon>Bacillati</taxon>
        <taxon>Actinomycetota</taxon>
        <taxon>Actinomycetes</taxon>
        <taxon>Micromonosporales</taxon>
        <taxon>Micromonosporaceae</taxon>
        <taxon>Actinoplanes</taxon>
    </lineage>
</organism>
<gene>
    <name evidence="14" type="ORF">ACTOB_007263</name>
</gene>
<dbReference type="SUPFAM" id="SSF55874">
    <property type="entry name" value="ATPase domain of HSP90 chaperone/DNA topoisomerase II/histidine kinase"/>
    <property type="match status" value="1"/>
</dbReference>
<evidence type="ECO:0000256" key="5">
    <source>
        <dbReference type="ARBA" id="ARBA00022679"/>
    </source>
</evidence>
<sequence>MSDRLPAGRRWVRGLRSVRAQSALAAAAAAAVILVSGGWWVRHLVGQQQWEAGRHSAIRQVNAMGLAVSAIDGATGLQPAFYPDVTFEVVDTAGRVLTASPDLGPYETGGRAVMPAAEPLPIDITMDVPQVFPTVRLANPAGDHELDGEPVTGVRVQVNPVDFGDYEQQLRRTPGTTFAIYVFVTPLAAGRATATVEWILLAAIPPAVGLVALNAWLATRRALRPVEAIRARTAAVTASSLADRVTVPPTGDEIAALAVTINAMLDRLQRADEAQRRMVSDAAHELRSPLAILRAGLEVAQAYPDRTDWPATAATAVAQAQRLTGLADDLLLLARLDADTAPAHPETDVDVVAVLTRMAAETLTRDGLTTTCREHPPIRVRLARSPFERIVRNLLDNAVRHAGKRVEIRVDASPAGPGHVRLRVEVADDGPGIPPADRERIFDRFTRLDAARDRHAGGTGLGLSLARELAVRLGGTLEVADRPVPGATFVLTLTAAVA</sequence>
<keyword evidence="10 11" id="KW-0472">Membrane</keyword>
<dbReference type="InterPro" id="IPR004358">
    <property type="entry name" value="Sig_transdc_His_kin-like_C"/>
</dbReference>
<keyword evidence="5" id="KW-0808">Transferase</keyword>
<evidence type="ECO:0000256" key="2">
    <source>
        <dbReference type="ARBA" id="ARBA00004236"/>
    </source>
</evidence>
<dbReference type="PANTHER" id="PTHR45436:SF5">
    <property type="entry name" value="SENSOR HISTIDINE KINASE TRCS"/>
    <property type="match status" value="1"/>
</dbReference>
<dbReference type="Gene3D" id="1.10.287.130">
    <property type="match status" value="1"/>
</dbReference>
<evidence type="ECO:0000259" key="12">
    <source>
        <dbReference type="PROSITE" id="PS50109"/>
    </source>
</evidence>
<dbReference type="InterPro" id="IPR050428">
    <property type="entry name" value="TCS_sensor_his_kinase"/>
</dbReference>
<dbReference type="InterPro" id="IPR036097">
    <property type="entry name" value="HisK_dim/P_sf"/>
</dbReference>
<keyword evidence="6 11" id="KW-0812">Transmembrane</keyword>
<keyword evidence="9" id="KW-0902">Two-component regulatory system</keyword>
<keyword evidence="15" id="KW-1185">Reference proteome</keyword>
<dbReference type="PROSITE" id="PS50109">
    <property type="entry name" value="HIS_KIN"/>
    <property type="match status" value="1"/>
</dbReference>
<dbReference type="InterPro" id="IPR005467">
    <property type="entry name" value="His_kinase_dom"/>
</dbReference>
<dbReference type="CDD" id="cd00082">
    <property type="entry name" value="HisKA"/>
    <property type="match status" value="1"/>
</dbReference>
<dbReference type="InterPro" id="IPR003594">
    <property type="entry name" value="HATPase_dom"/>
</dbReference>
<dbReference type="CDD" id="cd06225">
    <property type="entry name" value="HAMP"/>
    <property type="match status" value="1"/>
</dbReference>
<dbReference type="Proteomes" id="UP001240150">
    <property type="component" value="Chromosome"/>
</dbReference>
<dbReference type="PROSITE" id="PS50885">
    <property type="entry name" value="HAMP"/>
    <property type="match status" value="1"/>
</dbReference>
<comment type="catalytic activity">
    <reaction evidence="1">
        <text>ATP + protein L-histidine = ADP + protein N-phospho-L-histidine.</text>
        <dbReference type="EC" id="2.7.13.3"/>
    </reaction>
</comment>
<keyword evidence="4" id="KW-0597">Phosphoprotein</keyword>
<dbReference type="SMART" id="SM00388">
    <property type="entry name" value="HisKA"/>
    <property type="match status" value="1"/>
</dbReference>
<dbReference type="EC" id="2.7.13.3" evidence="3"/>
<keyword evidence="7 14" id="KW-0418">Kinase</keyword>
<dbReference type="PRINTS" id="PR00344">
    <property type="entry name" value="BCTRLSENSOR"/>
</dbReference>
<comment type="subcellular location">
    <subcellularLocation>
        <location evidence="2">Cell membrane</location>
    </subcellularLocation>
</comment>
<evidence type="ECO:0000256" key="3">
    <source>
        <dbReference type="ARBA" id="ARBA00012438"/>
    </source>
</evidence>
<dbReference type="SUPFAM" id="SSF158472">
    <property type="entry name" value="HAMP domain-like"/>
    <property type="match status" value="1"/>
</dbReference>
<evidence type="ECO:0000259" key="13">
    <source>
        <dbReference type="PROSITE" id="PS50885"/>
    </source>
</evidence>
<dbReference type="InterPro" id="IPR036890">
    <property type="entry name" value="HATPase_C_sf"/>
</dbReference>
<accession>A0ABY8WFP4</accession>
<dbReference type="SMART" id="SM00304">
    <property type="entry name" value="HAMP"/>
    <property type="match status" value="1"/>
</dbReference>
<dbReference type="InterPro" id="IPR003660">
    <property type="entry name" value="HAMP_dom"/>
</dbReference>
<dbReference type="Gene3D" id="3.30.565.10">
    <property type="entry name" value="Histidine kinase-like ATPase, C-terminal domain"/>
    <property type="match status" value="1"/>
</dbReference>
<dbReference type="Pfam" id="PF00672">
    <property type="entry name" value="HAMP"/>
    <property type="match status" value="1"/>
</dbReference>
<evidence type="ECO:0000313" key="14">
    <source>
        <dbReference type="EMBL" id="WIM95189.1"/>
    </source>
</evidence>
<dbReference type="SMART" id="SM00387">
    <property type="entry name" value="HATPase_c"/>
    <property type="match status" value="1"/>
</dbReference>
<dbReference type="SUPFAM" id="SSF47384">
    <property type="entry name" value="Homodimeric domain of signal transducing histidine kinase"/>
    <property type="match status" value="1"/>
</dbReference>
<dbReference type="GO" id="GO:0016301">
    <property type="term" value="F:kinase activity"/>
    <property type="evidence" value="ECO:0007669"/>
    <property type="project" value="UniProtKB-KW"/>
</dbReference>